<dbReference type="Gene3D" id="1.10.10.10">
    <property type="entry name" value="Winged helix-like DNA-binding domain superfamily/Winged helix DNA-binding domain"/>
    <property type="match status" value="1"/>
</dbReference>
<evidence type="ECO:0000256" key="4">
    <source>
        <dbReference type="ARBA" id="ARBA00023163"/>
    </source>
</evidence>
<dbReference type="InterPro" id="IPR036390">
    <property type="entry name" value="WH_DNA-bd_sf"/>
</dbReference>
<evidence type="ECO:0000256" key="2">
    <source>
        <dbReference type="ARBA" id="ARBA00023015"/>
    </source>
</evidence>
<dbReference type="GO" id="GO:0000976">
    <property type="term" value="F:transcription cis-regulatory region binding"/>
    <property type="evidence" value="ECO:0007669"/>
    <property type="project" value="TreeGrafter"/>
</dbReference>
<proteinExistence type="inferred from homology"/>
<keyword evidence="4" id="KW-0804">Transcription</keyword>
<dbReference type="EMBL" id="JABBFW010000039">
    <property type="protein sequence ID" value="NML18735.1"/>
    <property type="molecule type" value="Genomic_DNA"/>
</dbReference>
<dbReference type="CDD" id="cd05466">
    <property type="entry name" value="PBP2_LTTR_substrate"/>
    <property type="match status" value="1"/>
</dbReference>
<dbReference type="PROSITE" id="PS50931">
    <property type="entry name" value="HTH_LYSR"/>
    <property type="match status" value="1"/>
</dbReference>
<organism evidence="6 7">
    <name type="scientific">Azohydromonas caseinilytica</name>
    <dbReference type="NCBI Taxonomy" id="2728836"/>
    <lineage>
        <taxon>Bacteria</taxon>
        <taxon>Pseudomonadati</taxon>
        <taxon>Pseudomonadota</taxon>
        <taxon>Betaproteobacteria</taxon>
        <taxon>Burkholderiales</taxon>
        <taxon>Sphaerotilaceae</taxon>
        <taxon>Azohydromonas</taxon>
    </lineage>
</organism>
<dbReference type="Proteomes" id="UP000574067">
    <property type="component" value="Unassembled WGS sequence"/>
</dbReference>
<reference evidence="6 7" key="1">
    <citation type="submission" date="2020-04" db="EMBL/GenBank/DDBJ databases">
        <title>Azohydromonas sp. isolated from soil.</title>
        <authorList>
            <person name="Dahal R.H."/>
        </authorList>
    </citation>
    <scope>NUCLEOTIDE SEQUENCE [LARGE SCALE GENOMIC DNA]</scope>
    <source>
        <strain evidence="6 7">G-1-1-14</strain>
    </source>
</reference>
<comment type="caution">
    <text evidence="6">The sequence shown here is derived from an EMBL/GenBank/DDBJ whole genome shotgun (WGS) entry which is preliminary data.</text>
</comment>
<dbReference type="Pfam" id="PF00126">
    <property type="entry name" value="HTH_1"/>
    <property type="match status" value="1"/>
</dbReference>
<dbReference type="GO" id="GO:0003700">
    <property type="term" value="F:DNA-binding transcription factor activity"/>
    <property type="evidence" value="ECO:0007669"/>
    <property type="project" value="InterPro"/>
</dbReference>
<evidence type="ECO:0000259" key="5">
    <source>
        <dbReference type="PROSITE" id="PS50931"/>
    </source>
</evidence>
<dbReference type="SUPFAM" id="SSF53850">
    <property type="entry name" value="Periplasmic binding protein-like II"/>
    <property type="match status" value="1"/>
</dbReference>
<comment type="similarity">
    <text evidence="1">Belongs to the LysR transcriptional regulatory family.</text>
</comment>
<evidence type="ECO:0000256" key="3">
    <source>
        <dbReference type="ARBA" id="ARBA00023125"/>
    </source>
</evidence>
<keyword evidence="3" id="KW-0238">DNA-binding</keyword>
<protein>
    <submittedName>
        <fullName evidence="6">LysR family transcriptional regulator</fullName>
    </submittedName>
</protein>
<keyword evidence="2" id="KW-0805">Transcription regulation</keyword>
<dbReference type="Gene3D" id="3.40.190.10">
    <property type="entry name" value="Periplasmic binding protein-like II"/>
    <property type="match status" value="2"/>
</dbReference>
<gene>
    <name evidence="6" type="ORF">HHL10_27580</name>
</gene>
<sequence length="305" mass="34126">MELKWLEDLLSLSRTRSFSRTAAERFCTQSALSRRIKALELWVGVPLVDRSAYPATLTPAGVVFRDTAEEVVRQLMEVRDDLRDRLQPSSDAVTITSLQTLSVVCFPHWLQACQQRIGPFDVRLVPDNMHSCARALIEGSCDLMLSYAHPSVSVLLDPERFPSVLLATERFLPVSKADTAGRPLFALPGTRRQPLPYLAYGPETMLGHAADFALKQQQHQGVYLRCCYQNPIAEGLKPMVKAGHGVAWMPASLIRRELEAGELVPAGDESWELTLETRLYRRADTTKPRVLQAWSALQDGLPAQF</sequence>
<evidence type="ECO:0000256" key="1">
    <source>
        <dbReference type="ARBA" id="ARBA00009437"/>
    </source>
</evidence>
<dbReference type="RefSeq" id="WP_169163628.1">
    <property type="nucleotide sequence ID" value="NZ_JABBFW010000039.1"/>
</dbReference>
<dbReference type="SUPFAM" id="SSF46785">
    <property type="entry name" value="Winged helix' DNA-binding domain"/>
    <property type="match status" value="1"/>
</dbReference>
<dbReference type="PANTHER" id="PTHR30126:SF2">
    <property type="entry name" value="HTH-TYPE TRANSCRIPTIONAL REGULATOR YJIE"/>
    <property type="match status" value="1"/>
</dbReference>
<dbReference type="Pfam" id="PF03466">
    <property type="entry name" value="LysR_substrate"/>
    <property type="match status" value="1"/>
</dbReference>
<dbReference type="InterPro" id="IPR005119">
    <property type="entry name" value="LysR_subst-bd"/>
</dbReference>
<name>A0A848FIL3_9BURK</name>
<dbReference type="InterPro" id="IPR000847">
    <property type="entry name" value="LysR_HTH_N"/>
</dbReference>
<accession>A0A848FIL3</accession>
<evidence type="ECO:0000313" key="6">
    <source>
        <dbReference type="EMBL" id="NML18735.1"/>
    </source>
</evidence>
<keyword evidence="7" id="KW-1185">Reference proteome</keyword>
<feature type="domain" description="HTH lysR-type" evidence="5">
    <location>
        <begin position="1"/>
        <end position="58"/>
    </location>
</feature>
<dbReference type="PANTHER" id="PTHR30126">
    <property type="entry name" value="HTH-TYPE TRANSCRIPTIONAL REGULATOR"/>
    <property type="match status" value="1"/>
</dbReference>
<dbReference type="InterPro" id="IPR036388">
    <property type="entry name" value="WH-like_DNA-bd_sf"/>
</dbReference>
<evidence type="ECO:0000313" key="7">
    <source>
        <dbReference type="Proteomes" id="UP000574067"/>
    </source>
</evidence>
<dbReference type="AlphaFoldDB" id="A0A848FIL3"/>